<dbReference type="OrthoDB" id="407275at2759"/>
<dbReference type="EMBL" id="CAJPDT010000009">
    <property type="protein sequence ID" value="CAF9911871.1"/>
    <property type="molecule type" value="Genomic_DNA"/>
</dbReference>
<comment type="similarity">
    <text evidence="1">Belongs to the oxygen-dependent FAD-linked oxidoreductase family.</text>
</comment>
<keyword evidence="3" id="KW-0274">FAD</keyword>
<feature type="region of interest" description="Disordered" evidence="5">
    <location>
        <begin position="28"/>
        <end position="47"/>
    </location>
</feature>
<name>A0A8H3EZY3_9LECA</name>
<gene>
    <name evidence="7" type="ORF">IMSHALPRED_010604</name>
</gene>
<dbReference type="PROSITE" id="PS51387">
    <property type="entry name" value="FAD_PCMH"/>
    <property type="match status" value="1"/>
</dbReference>
<feature type="domain" description="FAD-binding PCMH-type" evidence="6">
    <location>
        <begin position="80"/>
        <end position="252"/>
    </location>
</feature>
<evidence type="ECO:0000313" key="8">
    <source>
        <dbReference type="Proteomes" id="UP000664534"/>
    </source>
</evidence>
<dbReference type="InterPro" id="IPR036318">
    <property type="entry name" value="FAD-bd_PCMH-like_sf"/>
</dbReference>
<dbReference type="Pfam" id="PF01565">
    <property type="entry name" value="FAD_binding_4"/>
    <property type="match status" value="1"/>
</dbReference>
<protein>
    <recommendedName>
        <fullName evidence="6">FAD-binding PCMH-type domain-containing protein</fullName>
    </recommendedName>
</protein>
<dbReference type="Gene3D" id="3.30.465.10">
    <property type="match status" value="1"/>
</dbReference>
<evidence type="ECO:0000259" key="6">
    <source>
        <dbReference type="PROSITE" id="PS51387"/>
    </source>
</evidence>
<sequence>MLSLAFDSRTATAYCGIGCQPGFGTCSGSTPPNSPSTSTFSPSTPTSTTLQDCLGAENVPVNFIDSAGFSALAEPYNLRLAYTPAVIVVPTTTQHIIDAVLCAGKTNIQVQAKSGGHSYASFSSGGQNGAMVIDLESFQQITVGAEGVAQIGGGVRLGEMALGIFNQSQRALPHGTCPGVGIGGHASHGGFGLDSRMWGLTLDTIVGLDAVLANGSFIHATSTAYPDMFYALRGAADSFGIITTFYLQTLAAPTAVVNWQYSIPGMFVSAATTTAVFMQIQAFAQNTSVVDRKLGLGVYLDGSGFSISGTYIGDLTTFTTKVAPELLRGLPTPSSSSVQSLGWIESLTLLASPQPLQQPTSRTSYTLHDDFFAKSLVVPSSAPLTTAALSSYFTYIIQNGVNAPNPWFSIINLYGGPDSQINVPSPSSSAYSDRSALWVLQHYGYTGSTGSPYPPTSLTFINGLNTAITSAMPSTTFGGYLNYVDPSLTAAQAHDLYYGPATYAKLLSIKNVVDPGKVFSNPQSIGN</sequence>
<accession>A0A8H3EZY3</accession>
<dbReference type="InterPro" id="IPR050416">
    <property type="entry name" value="FAD-linked_Oxidoreductase"/>
</dbReference>
<evidence type="ECO:0000313" key="7">
    <source>
        <dbReference type="EMBL" id="CAF9911871.1"/>
    </source>
</evidence>
<keyword evidence="2" id="KW-0285">Flavoprotein</keyword>
<dbReference type="SUPFAM" id="SSF56176">
    <property type="entry name" value="FAD-binding/transporter-associated domain-like"/>
    <property type="match status" value="1"/>
</dbReference>
<organism evidence="7 8">
    <name type="scientific">Imshaugia aleurites</name>
    <dbReference type="NCBI Taxonomy" id="172621"/>
    <lineage>
        <taxon>Eukaryota</taxon>
        <taxon>Fungi</taxon>
        <taxon>Dikarya</taxon>
        <taxon>Ascomycota</taxon>
        <taxon>Pezizomycotina</taxon>
        <taxon>Lecanoromycetes</taxon>
        <taxon>OSLEUM clade</taxon>
        <taxon>Lecanoromycetidae</taxon>
        <taxon>Lecanorales</taxon>
        <taxon>Lecanorineae</taxon>
        <taxon>Parmeliaceae</taxon>
        <taxon>Imshaugia</taxon>
    </lineage>
</organism>
<dbReference type="Gene3D" id="3.40.462.20">
    <property type="match status" value="1"/>
</dbReference>
<dbReference type="InterPro" id="IPR016169">
    <property type="entry name" value="FAD-bd_PCMH_sub2"/>
</dbReference>
<reference evidence="7" key="1">
    <citation type="submission" date="2021-03" db="EMBL/GenBank/DDBJ databases">
        <authorList>
            <person name="Tagirdzhanova G."/>
        </authorList>
    </citation>
    <scope>NUCLEOTIDE SEQUENCE</scope>
</reference>
<dbReference type="GO" id="GO:0071949">
    <property type="term" value="F:FAD binding"/>
    <property type="evidence" value="ECO:0007669"/>
    <property type="project" value="InterPro"/>
</dbReference>
<dbReference type="InterPro" id="IPR006094">
    <property type="entry name" value="Oxid_FAD_bind_N"/>
</dbReference>
<dbReference type="GO" id="GO:0016491">
    <property type="term" value="F:oxidoreductase activity"/>
    <property type="evidence" value="ECO:0007669"/>
    <property type="project" value="UniProtKB-KW"/>
</dbReference>
<keyword evidence="4" id="KW-0560">Oxidoreductase</keyword>
<dbReference type="Proteomes" id="UP000664534">
    <property type="component" value="Unassembled WGS sequence"/>
</dbReference>
<dbReference type="AlphaFoldDB" id="A0A8H3EZY3"/>
<dbReference type="PANTHER" id="PTHR42973:SF15">
    <property type="entry name" value="FAD-BINDING PCMH-TYPE DOMAIN-CONTAINING PROTEIN"/>
    <property type="match status" value="1"/>
</dbReference>
<comment type="caution">
    <text evidence="7">The sequence shown here is derived from an EMBL/GenBank/DDBJ whole genome shotgun (WGS) entry which is preliminary data.</text>
</comment>
<keyword evidence="8" id="KW-1185">Reference proteome</keyword>
<evidence type="ECO:0000256" key="1">
    <source>
        <dbReference type="ARBA" id="ARBA00005466"/>
    </source>
</evidence>
<dbReference type="InterPro" id="IPR012951">
    <property type="entry name" value="BBE"/>
</dbReference>
<dbReference type="PANTHER" id="PTHR42973">
    <property type="entry name" value="BINDING OXIDOREDUCTASE, PUTATIVE (AFU_ORTHOLOGUE AFUA_1G17690)-RELATED"/>
    <property type="match status" value="1"/>
</dbReference>
<evidence type="ECO:0000256" key="5">
    <source>
        <dbReference type="SAM" id="MobiDB-lite"/>
    </source>
</evidence>
<proteinExistence type="inferred from homology"/>
<dbReference type="InterPro" id="IPR016166">
    <property type="entry name" value="FAD-bd_PCMH"/>
</dbReference>
<evidence type="ECO:0000256" key="3">
    <source>
        <dbReference type="ARBA" id="ARBA00022827"/>
    </source>
</evidence>
<evidence type="ECO:0000256" key="4">
    <source>
        <dbReference type="ARBA" id="ARBA00023002"/>
    </source>
</evidence>
<dbReference type="Pfam" id="PF08031">
    <property type="entry name" value="BBE"/>
    <property type="match status" value="1"/>
</dbReference>
<evidence type="ECO:0000256" key="2">
    <source>
        <dbReference type="ARBA" id="ARBA00022630"/>
    </source>
</evidence>